<evidence type="ECO:0000313" key="2">
    <source>
        <dbReference type="EMBL" id="KIN11710.1"/>
    </source>
</evidence>
<sequence>MNSVSATEMAKLGKCEKMIKRSRVSKRINERVPRKLSNAFNGTSDTLRGEFAHFSYESATQRFMTDKQVKCRRVLQLCLSGAFAMGLLSLVALYAS</sequence>
<dbReference type="EMBL" id="JXOK01000015">
    <property type="protein sequence ID" value="KIN11710.1"/>
    <property type="molecule type" value="Genomic_DNA"/>
</dbReference>
<evidence type="ECO:0000256" key="1">
    <source>
        <dbReference type="SAM" id="Phobius"/>
    </source>
</evidence>
<organism evidence="2 3">
    <name type="scientific">Vibrio mytili</name>
    <dbReference type="NCBI Taxonomy" id="50718"/>
    <lineage>
        <taxon>Bacteria</taxon>
        <taxon>Pseudomonadati</taxon>
        <taxon>Pseudomonadota</taxon>
        <taxon>Gammaproteobacteria</taxon>
        <taxon>Vibrionales</taxon>
        <taxon>Vibrionaceae</taxon>
        <taxon>Vibrio</taxon>
    </lineage>
</organism>
<protein>
    <submittedName>
        <fullName evidence="2">Uncharacterized protein</fullName>
    </submittedName>
</protein>
<dbReference type="OrthoDB" id="6627551at2"/>
<keyword evidence="1" id="KW-0812">Transmembrane</keyword>
<accession>A0A0C3I9Q2</accession>
<comment type="caution">
    <text evidence="2">The sequence shown here is derived from an EMBL/GenBank/DDBJ whole genome shotgun (WGS) entry which is preliminary data.</text>
</comment>
<dbReference type="RefSeq" id="WP_041154790.1">
    <property type="nucleotide sequence ID" value="NZ_CBCRVP010000007.1"/>
</dbReference>
<keyword evidence="1" id="KW-0472">Membrane</keyword>
<gene>
    <name evidence="2" type="ORF">SU60_06515</name>
</gene>
<dbReference type="Proteomes" id="UP000031977">
    <property type="component" value="Unassembled WGS sequence"/>
</dbReference>
<keyword evidence="3" id="KW-1185">Reference proteome</keyword>
<keyword evidence="1" id="KW-1133">Transmembrane helix</keyword>
<feature type="transmembrane region" description="Helical" evidence="1">
    <location>
        <begin position="74"/>
        <end position="95"/>
    </location>
</feature>
<name>A0A0C3I9Q2_9VIBR</name>
<dbReference type="AlphaFoldDB" id="A0A0C3I9Q2"/>
<reference evidence="2 3" key="1">
    <citation type="submission" date="2015-01" db="EMBL/GenBank/DDBJ databases">
        <title>Draft genome of Vibrio mytili type strain CAIM 528.</title>
        <authorList>
            <person name="Gonzalez-Castillo A."/>
            <person name="Gomez-Gil B."/>
            <person name="Enciso-Ibarra J."/>
        </authorList>
    </citation>
    <scope>NUCLEOTIDE SEQUENCE [LARGE SCALE GENOMIC DNA]</scope>
    <source>
        <strain evidence="2 3">CAIM 528</strain>
    </source>
</reference>
<evidence type="ECO:0000313" key="3">
    <source>
        <dbReference type="Proteomes" id="UP000031977"/>
    </source>
</evidence>
<proteinExistence type="predicted"/>